<dbReference type="RefSeq" id="WP_344902603.1">
    <property type="nucleotide sequence ID" value="NZ_BAABAS010000020.1"/>
</dbReference>
<sequence>MAAFEELPRVRRDPLHILFAALRRRAPQVSVSRPGADGEAGLRAAHRGRTVVVWWDDELEAYTWGSGEGGQLGSDAEKAAELVAAALDAPIRPGAPG</sequence>
<dbReference type="Proteomes" id="UP001501710">
    <property type="component" value="Unassembled WGS sequence"/>
</dbReference>
<comment type="caution">
    <text evidence="1">The sequence shown here is derived from an EMBL/GenBank/DDBJ whole genome shotgun (WGS) entry which is preliminary data.</text>
</comment>
<accession>A0ABP8CG76</accession>
<reference evidence="2" key="1">
    <citation type="journal article" date="2019" name="Int. J. Syst. Evol. Microbiol.">
        <title>The Global Catalogue of Microorganisms (GCM) 10K type strain sequencing project: providing services to taxonomists for standard genome sequencing and annotation.</title>
        <authorList>
            <consortium name="The Broad Institute Genomics Platform"/>
            <consortium name="The Broad Institute Genome Sequencing Center for Infectious Disease"/>
            <person name="Wu L."/>
            <person name="Ma J."/>
        </authorList>
    </citation>
    <scope>NUCLEOTIDE SEQUENCE [LARGE SCALE GENOMIC DNA]</scope>
    <source>
        <strain evidence="2">JCM 17440</strain>
    </source>
</reference>
<evidence type="ECO:0000313" key="1">
    <source>
        <dbReference type="EMBL" id="GAA4238923.1"/>
    </source>
</evidence>
<evidence type="ECO:0000313" key="2">
    <source>
        <dbReference type="Proteomes" id="UP001501710"/>
    </source>
</evidence>
<name>A0ABP8CG76_9ACTN</name>
<organism evidence="1 2">
    <name type="scientific">Actinomadura meridiana</name>
    <dbReference type="NCBI Taxonomy" id="559626"/>
    <lineage>
        <taxon>Bacteria</taxon>
        <taxon>Bacillati</taxon>
        <taxon>Actinomycetota</taxon>
        <taxon>Actinomycetes</taxon>
        <taxon>Streptosporangiales</taxon>
        <taxon>Thermomonosporaceae</taxon>
        <taxon>Actinomadura</taxon>
    </lineage>
</organism>
<protein>
    <submittedName>
        <fullName evidence="1">Uncharacterized protein</fullName>
    </submittedName>
</protein>
<keyword evidence="2" id="KW-1185">Reference proteome</keyword>
<dbReference type="EMBL" id="BAABAS010000020">
    <property type="protein sequence ID" value="GAA4238923.1"/>
    <property type="molecule type" value="Genomic_DNA"/>
</dbReference>
<gene>
    <name evidence="1" type="ORF">GCM10022254_56900</name>
</gene>
<proteinExistence type="predicted"/>